<feature type="region of interest" description="Disordered" evidence="1">
    <location>
        <begin position="336"/>
        <end position="500"/>
    </location>
</feature>
<accession>A0A183ADE4</accession>
<feature type="compositionally biased region" description="Polar residues" evidence="1">
    <location>
        <begin position="466"/>
        <end position="489"/>
    </location>
</feature>
<sequence length="595" mass="66244">MDVHSVSRPLPPIPITDAISVPPIVRANPIRFHRVSLPPPPRESPPPPLSPPLSPIIRPPSFHQGILPLIRAGSEGPRSPQPSRITSRPRVPRMGTSVTPTQSPSLVTNALGSKTEFVPTVRLRARSVSGPSPIQSLLSSARVTSNTVSSDLRRIFRRPSYRPDSAIDKRMETVNPGRLTPISERTNTSSPSTKQSYFSDYSLSDSELSDATETTNLSLTWPLSRSQTDLSNKLYRPYAKINNLESTGESKQDVPRMDPPRSSETRSPAVPVPLESTDQMMLPPNEVAELRQWMTEIDQDEIMRRFKRMRMVTMTARRWTIKRRPDGTRYLAYRRSHGSRCRHHSNEPTSEVVNTQTDELGCSGRSNKLSIDTPDNWTKPKSESSPPPPPSALQIYAGSSPGESTVPEHENRRRRPRSHRSGQCPSQPSTTSPNSASRPESFPPSATLHGRSAHRSSPRDEIQRRVSVSRSTRPADNTSTNMHTASVNSTSRSTHRRGRHRVRRVDGFHEISARVGRNASCRLHRAPDTRPETVLTGERTYVYYLTTHPGGGGASTRSHERVRDLSFSPLYPLSSRSRADSADSDSTKLITMLVV</sequence>
<evidence type="ECO:0000313" key="3">
    <source>
        <dbReference type="Proteomes" id="UP000272942"/>
    </source>
</evidence>
<evidence type="ECO:0000313" key="2">
    <source>
        <dbReference type="EMBL" id="VDP74174.1"/>
    </source>
</evidence>
<keyword evidence="3" id="KW-1185">Reference proteome</keyword>
<protein>
    <submittedName>
        <fullName evidence="4">Flocculation protein FLO11-like</fullName>
    </submittedName>
</protein>
<feature type="compositionally biased region" description="Polar residues" evidence="1">
    <location>
        <begin position="423"/>
        <end position="438"/>
    </location>
</feature>
<feature type="compositionally biased region" description="Polar residues" evidence="1">
    <location>
        <begin position="96"/>
        <end position="107"/>
    </location>
</feature>
<organism evidence="4">
    <name type="scientific">Echinostoma caproni</name>
    <dbReference type="NCBI Taxonomy" id="27848"/>
    <lineage>
        <taxon>Eukaryota</taxon>
        <taxon>Metazoa</taxon>
        <taxon>Spiralia</taxon>
        <taxon>Lophotrochozoa</taxon>
        <taxon>Platyhelminthes</taxon>
        <taxon>Trematoda</taxon>
        <taxon>Digenea</taxon>
        <taxon>Plagiorchiida</taxon>
        <taxon>Echinostomata</taxon>
        <taxon>Echinostomatoidea</taxon>
        <taxon>Echinostomatidae</taxon>
        <taxon>Echinostoma</taxon>
    </lineage>
</organism>
<feature type="compositionally biased region" description="Polar residues" evidence="1">
    <location>
        <begin position="183"/>
        <end position="195"/>
    </location>
</feature>
<name>A0A183ADE4_9TREM</name>
<dbReference type="EMBL" id="UZAN01041814">
    <property type="protein sequence ID" value="VDP74174.1"/>
    <property type="molecule type" value="Genomic_DNA"/>
</dbReference>
<evidence type="ECO:0000313" key="4">
    <source>
        <dbReference type="WBParaSite" id="ECPE_0000499101-mRNA-1"/>
    </source>
</evidence>
<reference evidence="4" key="1">
    <citation type="submission" date="2016-06" db="UniProtKB">
        <authorList>
            <consortium name="WormBaseParasite"/>
        </authorList>
    </citation>
    <scope>IDENTIFICATION</scope>
</reference>
<gene>
    <name evidence="2" type="ORF">ECPE_LOCUS4979</name>
</gene>
<evidence type="ECO:0000256" key="1">
    <source>
        <dbReference type="SAM" id="MobiDB-lite"/>
    </source>
</evidence>
<feature type="compositionally biased region" description="Basic and acidic residues" evidence="1">
    <location>
        <begin position="248"/>
        <end position="264"/>
    </location>
</feature>
<feature type="region of interest" description="Disordered" evidence="1">
    <location>
        <begin position="163"/>
        <end position="198"/>
    </location>
</feature>
<dbReference type="Proteomes" id="UP000272942">
    <property type="component" value="Unassembled WGS sequence"/>
</dbReference>
<dbReference type="OrthoDB" id="6262546at2759"/>
<proteinExistence type="predicted"/>
<dbReference type="AlphaFoldDB" id="A0A183ADE4"/>
<dbReference type="WBParaSite" id="ECPE_0000499101-mRNA-1">
    <property type="protein sequence ID" value="ECPE_0000499101-mRNA-1"/>
    <property type="gene ID" value="ECPE_0000499101"/>
</dbReference>
<feature type="region of interest" description="Disordered" evidence="1">
    <location>
        <begin position="71"/>
        <end position="107"/>
    </location>
</feature>
<reference evidence="2 3" key="2">
    <citation type="submission" date="2018-11" db="EMBL/GenBank/DDBJ databases">
        <authorList>
            <consortium name="Pathogen Informatics"/>
        </authorList>
    </citation>
    <scope>NUCLEOTIDE SEQUENCE [LARGE SCALE GENOMIC DNA]</scope>
    <source>
        <strain evidence="2 3">Egypt</strain>
    </source>
</reference>
<feature type="compositionally biased region" description="Polar residues" evidence="1">
    <location>
        <begin position="347"/>
        <end position="376"/>
    </location>
</feature>
<feature type="region of interest" description="Disordered" evidence="1">
    <location>
        <begin position="243"/>
        <end position="277"/>
    </location>
</feature>